<evidence type="ECO:0000256" key="3">
    <source>
        <dbReference type="SAM" id="Coils"/>
    </source>
</evidence>
<feature type="region of interest" description="Disordered" evidence="4">
    <location>
        <begin position="363"/>
        <end position="423"/>
    </location>
</feature>
<dbReference type="OrthoDB" id="10028421at2759"/>
<feature type="region of interest" description="Disordered" evidence="4">
    <location>
        <begin position="294"/>
        <end position="315"/>
    </location>
</feature>
<name>A0A2M4CRY5_ANODA</name>
<dbReference type="PANTHER" id="PTHR19212:SF0">
    <property type="entry name" value="LD07988P"/>
    <property type="match status" value="1"/>
</dbReference>
<evidence type="ECO:0000256" key="2">
    <source>
        <dbReference type="ARBA" id="ARBA00023054"/>
    </source>
</evidence>
<feature type="compositionally biased region" description="Basic residues" evidence="4">
    <location>
        <begin position="1"/>
        <end position="11"/>
    </location>
</feature>
<evidence type="ECO:0008006" key="6">
    <source>
        <dbReference type="Google" id="ProtNLM"/>
    </source>
</evidence>
<dbReference type="InterPro" id="IPR019139">
    <property type="entry name" value="LRRFIP1/2"/>
</dbReference>
<dbReference type="Pfam" id="PF09738">
    <property type="entry name" value="LRRFIP"/>
    <property type="match status" value="1"/>
</dbReference>
<dbReference type="Gene3D" id="1.20.5.4090">
    <property type="match status" value="1"/>
</dbReference>
<dbReference type="AlphaFoldDB" id="A0A2M4CRY5"/>
<feature type="compositionally biased region" description="Basic and acidic residues" evidence="4">
    <location>
        <begin position="414"/>
        <end position="423"/>
    </location>
</feature>
<dbReference type="VEuPathDB" id="VectorBase:ADAC005839"/>
<feature type="region of interest" description="Disordered" evidence="4">
    <location>
        <begin position="1"/>
        <end position="21"/>
    </location>
</feature>
<protein>
    <recommendedName>
        <fullName evidence="6">Leucine-rich repeat flightless-interacting protein 2</fullName>
    </recommendedName>
</protein>
<evidence type="ECO:0000256" key="1">
    <source>
        <dbReference type="ARBA" id="ARBA00008275"/>
    </source>
</evidence>
<sequence length="423" mass="47468">MDTPVGRRRSNSRVNAEDQALDQIAKEGEARLAAIRQARAEAREIRMRELERKHRAQEVNADRAFDLQQMVATTEGAVPAGGVGGGGKPSGNVILPSTSCSNALLASRIERAVTELASSSAKIVASSSNTAATKEELLQGMSNNLQEVRDCFRSNMVELAQLDNDRTACSYQIELLKDSLNDVEEEFAQLQREYRDKCKDREATKRENDKLLEEIRLVQGQLMERDSLIAKHGLIIVTIENEDGTDAHRALVSNENADLLGSATGSLDTRLQQFAKEKTELQAQLQSIQEELKDIKSKGRRSVPPGGGDDDFNEDALRDANKQINEYRNRLQSAMKENGNLQASLARAESLVIRFRSTAEASERAENELKLERRKLQREKREAEERADELETTNNHLRTRLEKMRSSKNALLKSLDRRHDEDC</sequence>
<dbReference type="GO" id="GO:0006355">
    <property type="term" value="P:regulation of DNA-templated transcription"/>
    <property type="evidence" value="ECO:0007669"/>
    <property type="project" value="InterPro"/>
</dbReference>
<organism evidence="5">
    <name type="scientific">Anopheles darlingi</name>
    <name type="common">Mosquito</name>
    <dbReference type="NCBI Taxonomy" id="43151"/>
    <lineage>
        <taxon>Eukaryota</taxon>
        <taxon>Metazoa</taxon>
        <taxon>Ecdysozoa</taxon>
        <taxon>Arthropoda</taxon>
        <taxon>Hexapoda</taxon>
        <taxon>Insecta</taxon>
        <taxon>Pterygota</taxon>
        <taxon>Neoptera</taxon>
        <taxon>Endopterygota</taxon>
        <taxon>Diptera</taxon>
        <taxon>Nematocera</taxon>
        <taxon>Culicoidea</taxon>
        <taxon>Culicidae</taxon>
        <taxon>Anophelinae</taxon>
        <taxon>Anopheles</taxon>
    </lineage>
</organism>
<keyword evidence="2 3" id="KW-0175">Coiled coil</keyword>
<dbReference type="PANTHER" id="PTHR19212">
    <property type="entry name" value="LEUCINE RICH REPEAT IN FLII INTERACTING PROTEIN"/>
    <property type="match status" value="1"/>
</dbReference>
<dbReference type="VEuPathDB" id="VectorBase:ADAR2_003644"/>
<dbReference type="RefSeq" id="XP_049541139.1">
    <property type="nucleotide sequence ID" value="XM_049685182.1"/>
</dbReference>
<evidence type="ECO:0000313" key="5">
    <source>
        <dbReference type="EMBL" id="MBW68106.1"/>
    </source>
</evidence>
<dbReference type="EMBL" id="GGFL01003928">
    <property type="protein sequence ID" value="MBW68106.1"/>
    <property type="molecule type" value="Transcribed_RNA"/>
</dbReference>
<accession>A0A2M4CRY5</accession>
<evidence type="ECO:0000256" key="4">
    <source>
        <dbReference type="SAM" id="MobiDB-lite"/>
    </source>
</evidence>
<reference evidence="5" key="1">
    <citation type="submission" date="2018-01" db="EMBL/GenBank/DDBJ databases">
        <title>An insight into the sialome of Amazonian anophelines.</title>
        <authorList>
            <person name="Ribeiro J.M."/>
            <person name="Scarpassa V."/>
            <person name="Calvo E."/>
        </authorList>
    </citation>
    <scope>NUCLEOTIDE SEQUENCE</scope>
</reference>
<dbReference type="GeneID" id="125954690"/>
<proteinExistence type="inferred from homology"/>
<comment type="similarity">
    <text evidence="1">Belongs to the LRRFIP family.</text>
</comment>
<feature type="coiled-coil region" evidence="3">
    <location>
        <begin position="173"/>
        <end position="221"/>
    </location>
</feature>